<organism evidence="1">
    <name type="scientific">Nonomuraea gerenzanensis</name>
    <dbReference type="NCBI Taxonomy" id="93944"/>
    <lineage>
        <taxon>Bacteria</taxon>
        <taxon>Bacillati</taxon>
        <taxon>Actinomycetota</taxon>
        <taxon>Actinomycetes</taxon>
        <taxon>Streptosporangiales</taxon>
        <taxon>Streptosporangiaceae</taxon>
        <taxon>Nonomuraea</taxon>
    </lineage>
</organism>
<evidence type="ECO:0000313" key="1">
    <source>
        <dbReference type="EMBL" id="SBO97158.1"/>
    </source>
</evidence>
<reference evidence="1" key="1">
    <citation type="submission" date="2016-04" db="EMBL/GenBank/DDBJ databases">
        <authorList>
            <person name="Evans L.H."/>
            <person name="Alamgir A."/>
            <person name="Owens N."/>
            <person name="Weber N.D."/>
            <person name="Virtaneva K."/>
            <person name="Barbian K."/>
            <person name="Babar A."/>
            <person name="Rosenke K."/>
        </authorList>
    </citation>
    <scope>NUCLEOTIDE SEQUENCE</scope>
    <source>
        <strain evidence="1">Nono1</strain>
    </source>
</reference>
<sequence>MAEQSPDRPIGRLIFAALERIRLISATATSPPQVLIPDLPQTGYWSC</sequence>
<dbReference type="AlphaFoldDB" id="A0A1M4EER3"/>
<gene>
    <name evidence="1" type="ORF">BN4615_P6674</name>
</gene>
<name>A0A1M4EER3_9ACTN</name>
<accession>A0A1M4EER3</accession>
<protein>
    <submittedName>
        <fullName evidence="1">Uncharacterized protein</fullName>
    </submittedName>
</protein>
<proteinExistence type="predicted"/>
<dbReference type="EMBL" id="LT559118">
    <property type="protein sequence ID" value="SBO97158.1"/>
    <property type="molecule type" value="Genomic_DNA"/>
</dbReference>